<evidence type="ECO:0000256" key="8">
    <source>
        <dbReference type="ARBA" id="ARBA00023224"/>
    </source>
</evidence>
<name>A0A9W3AN55_BIOGL</name>
<evidence type="ECO:0000256" key="5">
    <source>
        <dbReference type="ARBA" id="ARBA00023040"/>
    </source>
</evidence>
<feature type="transmembrane region" description="Helical" evidence="10">
    <location>
        <begin position="137"/>
        <end position="155"/>
    </location>
</feature>
<keyword evidence="6 10" id="KW-0472">Membrane</keyword>
<dbReference type="SMART" id="SM01381">
    <property type="entry name" value="7TM_GPCR_Srsx"/>
    <property type="match status" value="1"/>
</dbReference>
<evidence type="ECO:0000256" key="3">
    <source>
        <dbReference type="ARBA" id="ARBA00022692"/>
    </source>
</evidence>
<evidence type="ECO:0000313" key="13">
    <source>
        <dbReference type="RefSeq" id="XP_055888693.1"/>
    </source>
</evidence>
<organism evidence="12 13">
    <name type="scientific">Biomphalaria glabrata</name>
    <name type="common">Bloodfluke planorb</name>
    <name type="synonym">Freshwater snail</name>
    <dbReference type="NCBI Taxonomy" id="6526"/>
    <lineage>
        <taxon>Eukaryota</taxon>
        <taxon>Metazoa</taxon>
        <taxon>Spiralia</taxon>
        <taxon>Lophotrochozoa</taxon>
        <taxon>Mollusca</taxon>
        <taxon>Gastropoda</taxon>
        <taxon>Heterobranchia</taxon>
        <taxon>Euthyneura</taxon>
        <taxon>Panpulmonata</taxon>
        <taxon>Hygrophila</taxon>
        <taxon>Lymnaeoidea</taxon>
        <taxon>Planorbidae</taxon>
        <taxon>Biomphalaria</taxon>
    </lineage>
</organism>
<evidence type="ECO:0000256" key="7">
    <source>
        <dbReference type="ARBA" id="ARBA00023170"/>
    </source>
</evidence>
<reference evidence="13" key="1">
    <citation type="submission" date="2025-08" db="UniProtKB">
        <authorList>
            <consortium name="RefSeq"/>
        </authorList>
    </citation>
    <scope>IDENTIFICATION</scope>
</reference>
<keyword evidence="3 9" id="KW-0812">Transmembrane</keyword>
<evidence type="ECO:0000256" key="9">
    <source>
        <dbReference type="RuleBase" id="RU000688"/>
    </source>
</evidence>
<evidence type="ECO:0000256" key="2">
    <source>
        <dbReference type="ARBA" id="ARBA00022475"/>
    </source>
</evidence>
<dbReference type="PRINTS" id="PR00237">
    <property type="entry name" value="GPCRRHODOPSN"/>
</dbReference>
<feature type="transmembrane region" description="Helical" evidence="10">
    <location>
        <begin position="351"/>
        <end position="375"/>
    </location>
</feature>
<evidence type="ECO:0000259" key="11">
    <source>
        <dbReference type="PROSITE" id="PS50262"/>
    </source>
</evidence>
<dbReference type="AlphaFoldDB" id="A0A9W3AN55"/>
<dbReference type="PANTHER" id="PTHR24248:SF192">
    <property type="entry name" value="G-PROTEIN COUPLED RECEPTORS FAMILY 1 PROFILE DOMAIN-CONTAINING PROTEIN"/>
    <property type="match status" value="1"/>
</dbReference>
<dbReference type="RefSeq" id="XP_055888693.1">
    <property type="nucleotide sequence ID" value="XM_056032718.1"/>
</dbReference>
<dbReference type="GeneID" id="129926786"/>
<dbReference type="GO" id="GO:0005886">
    <property type="term" value="C:plasma membrane"/>
    <property type="evidence" value="ECO:0007669"/>
    <property type="project" value="UniProtKB-SubCell"/>
</dbReference>
<feature type="domain" description="G-protein coupled receptors family 1 profile" evidence="11">
    <location>
        <begin position="35"/>
        <end position="401"/>
    </location>
</feature>
<evidence type="ECO:0000256" key="4">
    <source>
        <dbReference type="ARBA" id="ARBA00022989"/>
    </source>
</evidence>
<evidence type="ECO:0000256" key="6">
    <source>
        <dbReference type="ARBA" id="ARBA00023136"/>
    </source>
</evidence>
<dbReference type="CDD" id="cd00637">
    <property type="entry name" value="7tm_classA_rhodopsin-like"/>
    <property type="match status" value="1"/>
</dbReference>
<keyword evidence="8 9" id="KW-0807">Transducer</keyword>
<dbReference type="OMA" id="HIANEMC"/>
<dbReference type="SUPFAM" id="SSF81321">
    <property type="entry name" value="Family A G protein-coupled receptor-like"/>
    <property type="match status" value="1"/>
</dbReference>
<comment type="subcellular location">
    <subcellularLocation>
        <location evidence="1">Cell membrane</location>
        <topology evidence="1">Multi-pass membrane protein</topology>
    </subcellularLocation>
</comment>
<evidence type="ECO:0000256" key="10">
    <source>
        <dbReference type="SAM" id="Phobius"/>
    </source>
</evidence>
<comment type="similarity">
    <text evidence="9">Belongs to the G-protein coupled receptor 1 family.</text>
</comment>
<accession>A0A9W3AN55</accession>
<feature type="transmembrane region" description="Helical" evidence="10">
    <location>
        <begin position="381"/>
        <end position="404"/>
    </location>
</feature>
<dbReference type="PROSITE" id="PS00237">
    <property type="entry name" value="G_PROTEIN_RECEP_F1_1"/>
    <property type="match status" value="1"/>
</dbReference>
<keyword evidence="4 10" id="KW-1133">Transmembrane helix</keyword>
<dbReference type="Proteomes" id="UP001165740">
    <property type="component" value="Chromosome 6"/>
</dbReference>
<dbReference type="InterPro" id="IPR017452">
    <property type="entry name" value="GPCR_Rhodpsn_7TM"/>
</dbReference>
<keyword evidence="7 9" id="KW-0675">Receptor</keyword>
<proteinExistence type="inferred from homology"/>
<evidence type="ECO:0000313" key="12">
    <source>
        <dbReference type="Proteomes" id="UP001165740"/>
    </source>
</evidence>
<dbReference type="InterPro" id="IPR000276">
    <property type="entry name" value="GPCR_Rhodpsn"/>
</dbReference>
<feature type="transmembrane region" description="Helical" evidence="10">
    <location>
        <begin position="90"/>
        <end position="116"/>
    </location>
</feature>
<dbReference type="Gene3D" id="1.20.1070.10">
    <property type="entry name" value="Rhodopsin 7-helix transmembrane proteins"/>
    <property type="match status" value="2"/>
</dbReference>
<dbReference type="PROSITE" id="PS50262">
    <property type="entry name" value="G_PROTEIN_RECEP_F1_2"/>
    <property type="match status" value="1"/>
</dbReference>
<keyword evidence="5 9" id="KW-0297">G-protein coupled receptor</keyword>
<feature type="transmembrane region" description="Helical" evidence="10">
    <location>
        <begin position="20"/>
        <end position="43"/>
    </location>
</feature>
<dbReference type="OrthoDB" id="10042731at2759"/>
<protein>
    <submittedName>
        <fullName evidence="13">Muscarinic acetylcholine receptor M2-like</fullName>
    </submittedName>
</protein>
<gene>
    <name evidence="13" type="primary">LOC129926786</name>
</gene>
<dbReference type="PANTHER" id="PTHR24248">
    <property type="entry name" value="ADRENERGIC RECEPTOR-RELATED G-PROTEIN COUPLED RECEPTOR"/>
    <property type="match status" value="1"/>
</dbReference>
<dbReference type="Pfam" id="PF00001">
    <property type="entry name" value="7tm_1"/>
    <property type="match status" value="1"/>
</dbReference>
<feature type="transmembrane region" description="Helical" evidence="10">
    <location>
        <begin position="175"/>
        <end position="197"/>
    </location>
</feature>
<evidence type="ECO:0000256" key="1">
    <source>
        <dbReference type="ARBA" id="ARBA00004651"/>
    </source>
</evidence>
<sequence length="435" mass="48836">MVNVSDSGWQGDTLSTSSIILAILTAIMSALITFVNLLTILVIRRTPSLRTLSNMYITSLALSDLVVGLSLIPLLLFFIPSTRVQLFDQNIQFCVLVFGINLGVAVVSNINMTLIAADRYIYITRPYVYKRAVNKPCVFILMACAWVFGALYALLPQLIHNHDVYSCDATLVMPVWYLFYTNLTMYSLLVITDLVLYSHILYVAHRQSRIITVVNASKNIPITSPVTSPSEHLTSKPGQNTGTNFSNSDQITLCKTDATLSNQTHSSMLKKDDIFSIHHIANEMCMEHIKETFFTKPRTISKKSHVNSQASSSSQSKNIEVLQVRRHEQTLKGADKLSTKLGNNRMKSVKFFMTVFGAYFVCLTPTIVCMGLDYYTPVPRFLYNIFNLLALLNSGINFIIYLTLNARFKLAVLRFLGLANRNVIDVTDLMTNFDA</sequence>
<keyword evidence="12" id="KW-1185">Reference proteome</keyword>
<feature type="transmembrane region" description="Helical" evidence="10">
    <location>
        <begin position="55"/>
        <end position="78"/>
    </location>
</feature>
<dbReference type="GO" id="GO:0004930">
    <property type="term" value="F:G protein-coupled receptor activity"/>
    <property type="evidence" value="ECO:0007669"/>
    <property type="project" value="UniProtKB-KW"/>
</dbReference>
<keyword evidence="2" id="KW-1003">Cell membrane</keyword>